<keyword evidence="3" id="KW-1185">Reference proteome</keyword>
<dbReference type="RefSeq" id="WP_100989151.1">
    <property type="nucleotide sequence ID" value="NZ_CP025096.1"/>
</dbReference>
<dbReference type="Proteomes" id="UP000232883">
    <property type="component" value="Chromosome"/>
</dbReference>
<name>A0A2K8YZX8_9BACT</name>
<feature type="signal peptide" evidence="1">
    <location>
        <begin position="1"/>
        <end position="22"/>
    </location>
</feature>
<keyword evidence="1" id="KW-0732">Signal</keyword>
<proteinExistence type="predicted"/>
<accession>A0A2K8YZX8</accession>
<gene>
    <name evidence="2" type="ORF">CWM47_15870</name>
</gene>
<dbReference type="OrthoDB" id="955516at2"/>
<evidence type="ECO:0000313" key="3">
    <source>
        <dbReference type="Proteomes" id="UP000232883"/>
    </source>
</evidence>
<dbReference type="AlphaFoldDB" id="A0A2K8YZX8"/>
<reference evidence="2 3" key="1">
    <citation type="submission" date="2017-11" db="EMBL/GenBank/DDBJ databases">
        <title>Taxonomic description and genome sequences of Spirosoma HA7 sp. nov., isolated from pollen microhabitat of Corylus avellana.</title>
        <authorList>
            <person name="Ambika Manirajan B."/>
            <person name="Suarez C."/>
            <person name="Ratering S."/>
            <person name="Geissler-Plaum R."/>
            <person name="Cardinale M."/>
            <person name="Sylvia S."/>
        </authorList>
    </citation>
    <scope>NUCLEOTIDE SEQUENCE [LARGE SCALE GENOMIC DNA]</scope>
    <source>
        <strain evidence="2 3">HA7</strain>
    </source>
</reference>
<evidence type="ECO:0000256" key="1">
    <source>
        <dbReference type="SAM" id="SignalP"/>
    </source>
</evidence>
<organism evidence="2 3">
    <name type="scientific">Spirosoma pollinicola</name>
    <dbReference type="NCBI Taxonomy" id="2057025"/>
    <lineage>
        <taxon>Bacteria</taxon>
        <taxon>Pseudomonadati</taxon>
        <taxon>Bacteroidota</taxon>
        <taxon>Cytophagia</taxon>
        <taxon>Cytophagales</taxon>
        <taxon>Cytophagaceae</taxon>
        <taxon>Spirosoma</taxon>
    </lineage>
</organism>
<feature type="chain" id="PRO_5014596994" evidence="1">
    <location>
        <begin position="23"/>
        <end position="148"/>
    </location>
</feature>
<sequence length="148" mass="16145">MKYSMCTLLVLVGLINSTTLLAQVKVTTEINGDAATGKQFIQAKAIGGSGNYSYAWGLTTPGAVPPNNASEVLLVPAQEAEYIVFVRDKETGASAYSTVVVKALAVNEKHLIRMPGEDYKVIFHYSDSAIGALPAQRRNKWFRYDTRD</sequence>
<dbReference type="EMBL" id="CP025096">
    <property type="protein sequence ID" value="AUD03182.1"/>
    <property type="molecule type" value="Genomic_DNA"/>
</dbReference>
<dbReference type="KEGG" id="spir:CWM47_15870"/>
<protein>
    <submittedName>
        <fullName evidence="2">Uncharacterized protein</fullName>
    </submittedName>
</protein>
<evidence type="ECO:0000313" key="2">
    <source>
        <dbReference type="EMBL" id="AUD03182.1"/>
    </source>
</evidence>